<reference evidence="1 2" key="1">
    <citation type="submission" date="2023-06" db="EMBL/GenBank/DDBJ databases">
        <title>Sporosarcina sp. nov., isolated from Korean traditional fermented seafood 'Jeotgal'.</title>
        <authorList>
            <person name="Yang A.-I."/>
            <person name="Shin N.-R."/>
        </authorList>
    </citation>
    <scope>NUCLEOTIDE SEQUENCE [LARGE SCALE GENOMIC DNA]</scope>
    <source>
        <strain evidence="1 2">KCTC3840</strain>
    </source>
</reference>
<name>A0ABU4G3I5_9BACL</name>
<dbReference type="Proteomes" id="UP001280629">
    <property type="component" value="Unassembled WGS sequence"/>
</dbReference>
<organism evidence="1 2">
    <name type="scientific">Sporosarcina aquimarina</name>
    <dbReference type="NCBI Taxonomy" id="114975"/>
    <lineage>
        <taxon>Bacteria</taxon>
        <taxon>Bacillati</taxon>
        <taxon>Bacillota</taxon>
        <taxon>Bacilli</taxon>
        <taxon>Bacillales</taxon>
        <taxon>Caryophanaceae</taxon>
        <taxon>Sporosarcina</taxon>
    </lineage>
</organism>
<evidence type="ECO:0000313" key="2">
    <source>
        <dbReference type="Proteomes" id="UP001280629"/>
    </source>
</evidence>
<sequence length="137" mass="16395">MKKNELNLELFIKALTKKTNESEIEWTIVAKNFYSNLIDRTLDGAIIKDAYYSDGKTGRVVVGKYEKKVYYEEDEYYLDDFFFLTLTDDRFNSPTSFLKYDDEIESKYSFPLELSKLHRLIQINTNNVKERFKNFFD</sequence>
<keyword evidence="2" id="KW-1185">Reference proteome</keyword>
<gene>
    <name evidence="1" type="ORF">QT716_15980</name>
</gene>
<accession>A0ABU4G3I5</accession>
<dbReference type="EMBL" id="JAUBDH010000018">
    <property type="protein sequence ID" value="MDW0111522.1"/>
    <property type="molecule type" value="Genomic_DNA"/>
</dbReference>
<comment type="caution">
    <text evidence="1">The sequence shown here is derived from an EMBL/GenBank/DDBJ whole genome shotgun (WGS) entry which is preliminary data.</text>
</comment>
<evidence type="ECO:0000313" key="1">
    <source>
        <dbReference type="EMBL" id="MDW0111522.1"/>
    </source>
</evidence>
<proteinExistence type="predicted"/>
<protein>
    <submittedName>
        <fullName evidence="1">Uncharacterized protein</fullName>
    </submittedName>
</protein>
<dbReference type="RefSeq" id="WP_317937189.1">
    <property type="nucleotide sequence ID" value="NZ_JAUBDH010000018.1"/>
</dbReference>